<reference evidence="12" key="1">
    <citation type="submission" date="2013-07" db="EMBL/GenBank/DDBJ databases">
        <title>The genome of Eucalyptus grandis.</title>
        <authorList>
            <person name="Schmutz J."/>
            <person name="Hayes R."/>
            <person name="Myburg A."/>
            <person name="Tuskan G."/>
            <person name="Grattapaglia D."/>
            <person name="Rokhsar D.S."/>
        </authorList>
    </citation>
    <scope>NUCLEOTIDE SEQUENCE</scope>
    <source>
        <tissue evidence="12">Leaf extractions</tissue>
    </source>
</reference>
<evidence type="ECO:0000256" key="5">
    <source>
        <dbReference type="ARBA" id="ARBA00022968"/>
    </source>
</evidence>
<accession>A0A059BYY0</accession>
<dbReference type="EMBL" id="KK198758">
    <property type="protein sequence ID" value="KCW71194.1"/>
    <property type="molecule type" value="Genomic_DNA"/>
</dbReference>
<feature type="compositionally biased region" description="Basic and acidic residues" evidence="10">
    <location>
        <begin position="123"/>
        <end position="133"/>
    </location>
</feature>
<evidence type="ECO:0000256" key="7">
    <source>
        <dbReference type="ARBA" id="ARBA00023136"/>
    </source>
</evidence>
<dbReference type="Gene3D" id="3.40.50.150">
    <property type="entry name" value="Vaccinia Virus protein VP39"/>
    <property type="match status" value="1"/>
</dbReference>
<proteinExistence type="inferred from homology"/>
<dbReference type="PANTHER" id="PTHR10108">
    <property type="entry name" value="SAM-DEPENDENT METHYLTRANSFERASE"/>
    <property type="match status" value="1"/>
</dbReference>
<evidence type="ECO:0008006" key="13">
    <source>
        <dbReference type="Google" id="ProtNLM"/>
    </source>
</evidence>
<keyword evidence="6 11" id="KW-1133">Transmembrane helix</keyword>
<dbReference type="GO" id="GO:0005737">
    <property type="term" value="C:cytoplasm"/>
    <property type="evidence" value="ECO:0000318"/>
    <property type="project" value="GO_Central"/>
</dbReference>
<evidence type="ECO:0000313" key="12">
    <source>
        <dbReference type="EMBL" id="KCW71194.1"/>
    </source>
</evidence>
<dbReference type="AlphaFoldDB" id="A0A059BYY0"/>
<evidence type="ECO:0000256" key="8">
    <source>
        <dbReference type="ARBA" id="ARBA00023180"/>
    </source>
</evidence>
<feature type="compositionally biased region" description="Polar residues" evidence="10">
    <location>
        <begin position="253"/>
        <end position="286"/>
    </location>
</feature>
<dbReference type="Pfam" id="PF03141">
    <property type="entry name" value="Methyltransf_29"/>
    <property type="match status" value="1"/>
</dbReference>
<keyword evidence="5" id="KW-0735">Signal-anchor</keyword>
<dbReference type="STRING" id="71139.A0A059BYY0"/>
<feature type="compositionally biased region" description="Polar residues" evidence="10">
    <location>
        <begin position="64"/>
        <end position="77"/>
    </location>
</feature>
<organism evidence="12">
    <name type="scientific">Eucalyptus grandis</name>
    <name type="common">Flooded gum</name>
    <dbReference type="NCBI Taxonomy" id="71139"/>
    <lineage>
        <taxon>Eukaryota</taxon>
        <taxon>Viridiplantae</taxon>
        <taxon>Streptophyta</taxon>
        <taxon>Embryophyta</taxon>
        <taxon>Tracheophyta</taxon>
        <taxon>Spermatophyta</taxon>
        <taxon>Magnoliopsida</taxon>
        <taxon>eudicotyledons</taxon>
        <taxon>Gunneridae</taxon>
        <taxon>Pentapetalae</taxon>
        <taxon>rosids</taxon>
        <taxon>malvids</taxon>
        <taxon>Myrtales</taxon>
        <taxon>Myrtaceae</taxon>
        <taxon>Myrtoideae</taxon>
        <taxon>Eucalypteae</taxon>
        <taxon>Eucalyptus</taxon>
    </lineage>
</organism>
<dbReference type="FunFam" id="3.40.50.150:FF:000084">
    <property type="entry name" value="probable methyltransferase PMT23"/>
    <property type="match status" value="1"/>
</dbReference>
<dbReference type="KEGG" id="egr:104450891"/>
<evidence type="ECO:0000256" key="2">
    <source>
        <dbReference type="ARBA" id="ARBA00022603"/>
    </source>
</evidence>
<dbReference type="InterPro" id="IPR004159">
    <property type="entry name" value="Put_SAM_MeTrfase"/>
</dbReference>
<keyword evidence="4 11" id="KW-0812">Transmembrane</keyword>
<dbReference type="PANTHER" id="PTHR10108:SF1141">
    <property type="entry name" value="METHYLTRANSFERASE PMT24-RELATED"/>
    <property type="match status" value="1"/>
</dbReference>
<keyword evidence="8" id="KW-0325">Glycoprotein</keyword>
<feature type="compositionally biased region" description="Polar residues" evidence="10">
    <location>
        <begin position="221"/>
        <end position="246"/>
    </location>
</feature>
<protein>
    <recommendedName>
        <fullName evidence="13">Methyltransferase</fullName>
    </recommendedName>
</protein>
<keyword evidence="2" id="KW-0489">Methyltransferase</keyword>
<keyword evidence="3" id="KW-0808">Transferase</keyword>
<dbReference type="InParanoid" id="A0A059BYY0"/>
<feature type="compositionally biased region" description="Basic and acidic residues" evidence="10">
    <location>
        <begin position="81"/>
        <end position="115"/>
    </location>
</feature>
<dbReference type="GO" id="GO:0032259">
    <property type="term" value="P:methylation"/>
    <property type="evidence" value="ECO:0007669"/>
    <property type="project" value="UniProtKB-KW"/>
</dbReference>
<evidence type="ECO:0000256" key="6">
    <source>
        <dbReference type="ARBA" id="ARBA00022989"/>
    </source>
</evidence>
<dbReference type="InterPro" id="IPR029063">
    <property type="entry name" value="SAM-dependent_MTases_sf"/>
</dbReference>
<feature type="region of interest" description="Disordered" evidence="10">
    <location>
        <begin position="63"/>
        <end position="292"/>
    </location>
</feature>
<dbReference type="CDD" id="cd02440">
    <property type="entry name" value="AdoMet_MTases"/>
    <property type="match status" value="1"/>
</dbReference>
<gene>
    <name evidence="12" type="ORF">EUGRSUZ_F04285</name>
</gene>
<dbReference type="Gramene" id="KCW71194">
    <property type="protein sequence ID" value="KCW71194"/>
    <property type="gene ID" value="EUGRSUZ_F04285"/>
</dbReference>
<dbReference type="SUPFAM" id="SSF53335">
    <property type="entry name" value="S-adenosyl-L-methionine-dependent methyltransferases"/>
    <property type="match status" value="2"/>
</dbReference>
<comment type="subcellular location">
    <subcellularLocation>
        <location evidence="9">Endomembrane system</location>
        <topology evidence="9">Single-pass type II membrane protein</topology>
    </subcellularLocation>
</comment>
<dbReference type="eggNOG" id="ENOG502QTUG">
    <property type="taxonomic scope" value="Eukaryota"/>
</dbReference>
<evidence type="ECO:0000256" key="3">
    <source>
        <dbReference type="ARBA" id="ARBA00022679"/>
    </source>
</evidence>
<evidence type="ECO:0000256" key="10">
    <source>
        <dbReference type="SAM" id="MobiDB-lite"/>
    </source>
</evidence>
<evidence type="ECO:0000256" key="4">
    <source>
        <dbReference type="ARBA" id="ARBA00022692"/>
    </source>
</evidence>
<evidence type="ECO:0000256" key="9">
    <source>
        <dbReference type="ARBA" id="ARBA00060399"/>
    </source>
</evidence>
<feature type="transmembrane region" description="Helical" evidence="11">
    <location>
        <begin position="21"/>
        <end position="38"/>
    </location>
</feature>
<name>A0A059BYY0_EUCGR</name>
<evidence type="ECO:0000256" key="1">
    <source>
        <dbReference type="ARBA" id="ARBA00008361"/>
    </source>
</evidence>
<dbReference type="GO" id="GO:0012505">
    <property type="term" value="C:endomembrane system"/>
    <property type="evidence" value="ECO:0007669"/>
    <property type="project" value="UniProtKB-SubCell"/>
</dbReference>
<keyword evidence="7 11" id="KW-0472">Membrane</keyword>
<evidence type="ECO:0000256" key="11">
    <source>
        <dbReference type="SAM" id="Phobius"/>
    </source>
</evidence>
<sequence>MASGNIRLFDVRKSPNYCSRISLVVFVAFSLFAIWIFLPSSSTFPVENPNLLYQENDSLGHRVNNGSLGNTQIQSQDVPDDDKRTVKKGSEDAGEQTKVDSAKTLETDLEEKISEESTPGKTSSEKTSDKSDMTSEFDNETEDGQMNNQHKSNESREKPNMGMSNTDGGQKDGEQTLADEESDLDEKFNSSKGKDSDIDDGAEKLNTDNSLDDVQQDNKKVNQNSERVQQDQDNNSEQPAANNNLGIQERTQESNNQSENLAQTTASDGTWSTQVVESQNEKLSQQDSKEQNDYTWKVCNTTAGPDYIPCLDNVHAVRRLPSTMHFEHRERHCPEDAPTCLVPLPAGYRKPIQWPKSRDKIWFHNVPHTELAVVKGHQNWVKVTGEYLTFPGGGTQFIEGALHYIDMIQNANPAIAWGKRSRVILDVGCGVASFGGYLFERDVLTMSFAPKDVHEAQVQFALERGIPAILGVMGTKRLPFPGGVFDVIHCARCRVPWHIEGGKLLLELNRVLRPGGYFLWSATPIYRRDQEDIGIWKEMSKLTMAMCWDLVMIKKDKLNKVAIAMYRKPTSNECYEKRPQNEPPLCDNFDDPNSAWNVTLQACMHKVPVDMSKRGSNWPEKWPVRLEKPPYWLNELGVYGKPGQEDFTADYEHWKDIVSQTYMNGIGVSWSSIRNIMDMRAVYGGFAAALKDLKVWVMNVIPIESPDTLPIIYERGLFGMHHDWCESFNTYPRSYDLLHADNLFSSLKKRCNLMPVFAEVDRILRPEGILIVRDNAATIAEIESIAKSLQWDVRFTDSKDNEGLLSVQKTFWRPLDVETITSAIA</sequence>
<dbReference type="OrthoDB" id="2013972at2759"/>
<dbReference type="OMA" id="ERGPWQT"/>
<feature type="compositionally biased region" description="Basic and acidic residues" evidence="10">
    <location>
        <begin position="185"/>
        <end position="206"/>
    </location>
</feature>
<comment type="similarity">
    <text evidence="1">Belongs to the methyltransferase superfamily.</text>
</comment>
<dbReference type="GO" id="GO:0008168">
    <property type="term" value="F:methyltransferase activity"/>
    <property type="evidence" value="ECO:0007669"/>
    <property type="project" value="UniProtKB-KW"/>
</dbReference>